<evidence type="ECO:0000313" key="1">
    <source>
        <dbReference type="EMBL" id="MFM9328339.1"/>
    </source>
</evidence>
<dbReference type="Proteomes" id="UP001631969">
    <property type="component" value="Unassembled WGS sequence"/>
</dbReference>
<gene>
    <name evidence="1" type="ORF">ACI1P1_08585</name>
</gene>
<evidence type="ECO:0000313" key="2">
    <source>
        <dbReference type="Proteomes" id="UP001631969"/>
    </source>
</evidence>
<comment type="caution">
    <text evidence="1">The sequence shown here is derived from an EMBL/GenBank/DDBJ whole genome shotgun (WGS) entry which is preliminary data.</text>
</comment>
<protein>
    <submittedName>
        <fullName evidence="1">Ger(X)C family spore germination protein</fullName>
    </submittedName>
</protein>
<reference evidence="1" key="1">
    <citation type="submission" date="2024-12" db="EMBL/GenBank/DDBJ databases">
        <authorList>
            <person name="Wu N."/>
        </authorList>
    </citation>
    <scope>NUCLEOTIDE SEQUENCE</scope>
    <source>
        <strain evidence="1">P15</strain>
    </source>
</reference>
<organism evidence="1 2">
    <name type="scientific">Paenibacillus mesotrionivorans</name>
    <dbReference type="NCBI Taxonomy" id="3160968"/>
    <lineage>
        <taxon>Bacteria</taxon>
        <taxon>Bacillati</taxon>
        <taxon>Bacillota</taxon>
        <taxon>Bacilli</taxon>
        <taxon>Bacillales</taxon>
        <taxon>Paenibacillaceae</taxon>
        <taxon>Paenibacillus</taxon>
    </lineage>
</organism>
<accession>A0ACC7NUA4</accession>
<keyword evidence="2" id="KW-1185">Reference proteome</keyword>
<sequence>MGRSRRLVILLTLSSIVLGGCWDRTELNELSITSAAALDIAKNGQWVLSFQVILPSSISAAAGTSGGPSGQVPVVVYSTEGDTIKGAVSESYMEAPRKLYFGHNSILVIGEEAAKKGFSQMVDLYLRNSDSRETVSILIASGDGRSILEQLLSSEPIPGIGLERILEKQERYLSKIPNVRMYDLIKKMLSPSHSTLVPEVIISGSKEVTGIDQLKQTTVPSKLRLGRAAIIKETKLVGWMSDEEALGASFLSDQVRASTIPFASDPDKEDAKDSTFMVTSSKTRIKVQEADGKFNVNVKIEIEGWLNETGSSTNLLKPETIRKMEESVQNEVVGMCKRAWAASKKANADVAGISEWIHRRYPKQWKQMEQDQEDVFKKVNLQVNAEVKMKKVGLSNKGYNKLSKKEQEQ</sequence>
<name>A0ACC7NUA4_9BACL</name>
<proteinExistence type="predicted"/>
<dbReference type="EMBL" id="JBJURJ010000005">
    <property type="protein sequence ID" value="MFM9328339.1"/>
    <property type="molecule type" value="Genomic_DNA"/>
</dbReference>